<dbReference type="EMBL" id="JAQIZT010000018">
    <property type="protein sequence ID" value="KAJ6957300.1"/>
    <property type="molecule type" value="Genomic_DNA"/>
</dbReference>
<evidence type="ECO:0000313" key="2">
    <source>
        <dbReference type="Proteomes" id="UP001164929"/>
    </source>
</evidence>
<keyword evidence="2" id="KW-1185">Reference proteome</keyword>
<proteinExistence type="predicted"/>
<accession>A0AAD6LAV8</accession>
<dbReference type="AlphaFoldDB" id="A0AAD6LAV8"/>
<dbReference type="Proteomes" id="UP001164929">
    <property type="component" value="Chromosome 18"/>
</dbReference>
<protein>
    <submittedName>
        <fullName evidence="1">Uncharacterized protein</fullName>
    </submittedName>
</protein>
<name>A0AAD6LAV8_9ROSI</name>
<gene>
    <name evidence="1" type="ORF">NC653_039286</name>
</gene>
<organism evidence="1 2">
    <name type="scientific">Populus alba x Populus x berolinensis</name>
    <dbReference type="NCBI Taxonomy" id="444605"/>
    <lineage>
        <taxon>Eukaryota</taxon>
        <taxon>Viridiplantae</taxon>
        <taxon>Streptophyta</taxon>
        <taxon>Embryophyta</taxon>
        <taxon>Tracheophyta</taxon>
        <taxon>Spermatophyta</taxon>
        <taxon>Magnoliopsida</taxon>
        <taxon>eudicotyledons</taxon>
        <taxon>Gunneridae</taxon>
        <taxon>Pentapetalae</taxon>
        <taxon>rosids</taxon>
        <taxon>fabids</taxon>
        <taxon>Malpighiales</taxon>
        <taxon>Salicaceae</taxon>
        <taxon>Saliceae</taxon>
        <taxon>Populus</taxon>
    </lineage>
</organism>
<evidence type="ECO:0000313" key="1">
    <source>
        <dbReference type="EMBL" id="KAJ6957300.1"/>
    </source>
</evidence>
<comment type="caution">
    <text evidence="1">The sequence shown here is derived from an EMBL/GenBank/DDBJ whole genome shotgun (WGS) entry which is preliminary data.</text>
</comment>
<reference evidence="1 2" key="1">
    <citation type="journal article" date="2023" name="Mol. Ecol. Resour.">
        <title>Chromosome-level genome assembly of a triploid poplar Populus alba 'Berolinensis'.</title>
        <authorList>
            <person name="Chen S."/>
            <person name="Yu Y."/>
            <person name="Wang X."/>
            <person name="Wang S."/>
            <person name="Zhang T."/>
            <person name="Zhou Y."/>
            <person name="He R."/>
            <person name="Meng N."/>
            <person name="Wang Y."/>
            <person name="Liu W."/>
            <person name="Liu Z."/>
            <person name="Liu J."/>
            <person name="Guo Q."/>
            <person name="Huang H."/>
            <person name="Sederoff R.R."/>
            <person name="Wang G."/>
            <person name="Qu G."/>
            <person name="Chen S."/>
        </authorList>
    </citation>
    <scope>NUCLEOTIDE SEQUENCE [LARGE SCALE GENOMIC DNA]</scope>
    <source>
        <strain evidence="1">SC-2020</strain>
    </source>
</reference>
<sequence>MVITQVVGLAIRFFWGHKRANGYEVIPSDREKICVTVSMGFPPILSRVPGVSDLLTCHSQSSAMNEEIFFEGNGDMINKMPKKALCAG</sequence>